<dbReference type="Pfam" id="PF03929">
    <property type="entry name" value="PepSY_TM"/>
    <property type="match status" value="1"/>
</dbReference>
<keyword evidence="2" id="KW-0288">FMN</keyword>
<keyword evidence="8" id="KW-1185">Reference proteome</keyword>
<feature type="transmembrane region" description="Helical" evidence="4">
    <location>
        <begin position="141"/>
        <end position="162"/>
    </location>
</feature>
<dbReference type="EMBL" id="JAHCDA010000006">
    <property type="protein sequence ID" value="MBS7813753.1"/>
    <property type="molecule type" value="Genomic_DNA"/>
</dbReference>
<dbReference type="PANTHER" id="PTHR34219">
    <property type="entry name" value="IRON-REGULATED INNER MEMBRANE PROTEIN-RELATED"/>
    <property type="match status" value="1"/>
</dbReference>
<dbReference type="SUPFAM" id="SSF63380">
    <property type="entry name" value="Riboflavin synthase domain-like"/>
    <property type="match status" value="1"/>
</dbReference>
<feature type="domain" description="Flavodoxin-like" evidence="5">
    <location>
        <begin position="396"/>
        <end position="533"/>
    </location>
</feature>
<proteinExistence type="predicted"/>
<dbReference type="InterPro" id="IPR005625">
    <property type="entry name" value="PepSY-ass_TM"/>
</dbReference>
<keyword evidence="1" id="KW-0285">Flavoprotein</keyword>
<dbReference type="SUPFAM" id="SSF52218">
    <property type="entry name" value="Flavoproteins"/>
    <property type="match status" value="1"/>
</dbReference>
<dbReference type="InterPro" id="IPR029039">
    <property type="entry name" value="Flavoprotein-like_sf"/>
</dbReference>
<feature type="domain" description="FAD-binding FR-type" evidence="6">
    <location>
        <begin position="548"/>
        <end position="686"/>
    </location>
</feature>
<dbReference type="PANTHER" id="PTHR34219:SF3">
    <property type="entry name" value="BLL7967 PROTEIN"/>
    <property type="match status" value="1"/>
</dbReference>
<dbReference type="PRINTS" id="PR00371">
    <property type="entry name" value="FPNCR"/>
</dbReference>
<keyword evidence="3" id="KW-0249">Electron transport</keyword>
<dbReference type="InterPro" id="IPR001433">
    <property type="entry name" value="OxRdtase_FAD/NAD-bd"/>
</dbReference>
<evidence type="ECO:0000313" key="7">
    <source>
        <dbReference type="EMBL" id="MBS7813753.1"/>
    </source>
</evidence>
<evidence type="ECO:0000256" key="1">
    <source>
        <dbReference type="ARBA" id="ARBA00022630"/>
    </source>
</evidence>
<evidence type="ECO:0000256" key="2">
    <source>
        <dbReference type="ARBA" id="ARBA00022643"/>
    </source>
</evidence>
<comment type="caution">
    <text evidence="7">The sequence shown here is derived from an EMBL/GenBank/DDBJ whole genome shotgun (WGS) entry which is preliminary data.</text>
</comment>
<dbReference type="RefSeq" id="WP_213672456.1">
    <property type="nucleotide sequence ID" value="NZ_JAHCDA010000006.1"/>
</dbReference>
<sequence length="825" mass="89178">MIRSILFTLHWLIGITAGTVLMVVGVTGALMSFEDEILLQLNRGVMTVEARAEPALAPDALVAALTRQVPGRPAFLMVQAEPGRAARAFVVPPGETSARRGGAIYLDPYDGTLLGAARGEATFRFIREIHRWLAWGDIGRAITGGSAICLVILAATGLYLRWPRRPLDWRNWFAMRLALRGRALFWELHSVLGTWVLPLYLLAALTGLTWSYNWYRDAVWALAGVPIPQRAGAPPAGGGGGAAGGVPRARPQGQALDLGAAWTAFVEAAPHGYSRAILRLPAQPGQPLRVSYLDPHPPNSVAMNQITIGTDGRVAEHTRFEALPAGHRLVFSRLALHTGEYFGLGGRIAMMVASLLMPLFGVTGWLLYLGRRRQKRAAKALAKQFPVLADATAPPLLIAFATQGGTAQALAWRSAASLRAAGVPVQVSSVATLGAPDLVAAGRVLFVVSTFGEGEPPDAARAFARRMAAEDRALEGVEYGLLSLGDRSYAHFCGFGRTLEAALQRRGAKPLFGTVEAGREDAEALARWQEALSTLGAAREAALAWTEARPEAWRLAARRHLNPGSVGWPVYHLEFEPEPGTSAQWEAGDIAEFHVPAEAVAAQDQAREAEAEGDAELATRPAVTGLAPRDYSIASVQEDGRLHLLVRGMRYPDGRPGLASGWLGTGAAIGDRLDFRLRGNPGFHGPEDDRPLILIGNGTGLAGLRAHLRRRAKLGHRRNWLIFGERNAAHDFHHRAEVEGWRAQGVLLRLDLAFSRDQEQRVYVQDRLREAAPLLRAWVEAGAAILVCGSAEGMAPAVHAVLAEALGEDRLDELAAEERYRRDIY</sequence>
<dbReference type="Pfam" id="PF00175">
    <property type="entry name" value="NAD_binding_1"/>
    <property type="match status" value="1"/>
</dbReference>
<evidence type="ECO:0000259" key="5">
    <source>
        <dbReference type="PROSITE" id="PS50902"/>
    </source>
</evidence>
<evidence type="ECO:0000256" key="3">
    <source>
        <dbReference type="ARBA" id="ARBA00022982"/>
    </source>
</evidence>
<organism evidence="7 8">
    <name type="scientific">Roseococcus pinisoli</name>
    <dbReference type="NCBI Taxonomy" id="2835040"/>
    <lineage>
        <taxon>Bacteria</taxon>
        <taxon>Pseudomonadati</taxon>
        <taxon>Pseudomonadota</taxon>
        <taxon>Alphaproteobacteria</taxon>
        <taxon>Acetobacterales</taxon>
        <taxon>Roseomonadaceae</taxon>
        <taxon>Roseococcus</taxon>
    </lineage>
</organism>
<accession>A0ABS5QLN4</accession>
<dbReference type="CDD" id="cd06200">
    <property type="entry name" value="SiR_like1"/>
    <property type="match status" value="1"/>
</dbReference>
<name>A0ABS5QLN4_9PROT</name>
<keyword evidence="4" id="KW-1133">Transmembrane helix</keyword>
<keyword evidence="4" id="KW-0812">Transmembrane</keyword>
<dbReference type="InterPro" id="IPR017938">
    <property type="entry name" value="Riboflavin_synthase-like_b-brl"/>
</dbReference>
<evidence type="ECO:0000256" key="4">
    <source>
        <dbReference type="SAM" id="Phobius"/>
    </source>
</evidence>
<dbReference type="PROSITE" id="PS51384">
    <property type="entry name" value="FAD_FR"/>
    <property type="match status" value="1"/>
</dbReference>
<dbReference type="InterPro" id="IPR001094">
    <property type="entry name" value="Flavdoxin-like"/>
</dbReference>
<dbReference type="InterPro" id="IPR039261">
    <property type="entry name" value="FNR_nucleotide-bd"/>
</dbReference>
<keyword evidence="4" id="KW-0472">Membrane</keyword>
<dbReference type="Gene3D" id="3.40.50.360">
    <property type="match status" value="1"/>
</dbReference>
<feature type="transmembrane region" description="Helical" evidence="4">
    <location>
        <begin position="183"/>
        <end position="205"/>
    </location>
</feature>
<feature type="transmembrane region" description="Helical" evidence="4">
    <location>
        <begin position="348"/>
        <end position="369"/>
    </location>
</feature>
<feature type="transmembrane region" description="Helical" evidence="4">
    <location>
        <begin position="12"/>
        <end position="33"/>
    </location>
</feature>
<dbReference type="PROSITE" id="PS50902">
    <property type="entry name" value="FLAVODOXIN_LIKE"/>
    <property type="match status" value="1"/>
</dbReference>
<dbReference type="Gene3D" id="3.40.50.80">
    <property type="entry name" value="Nucleotide-binding domain of ferredoxin-NADP reductase (FNR) module"/>
    <property type="match status" value="1"/>
</dbReference>
<reference evidence="7 8" key="1">
    <citation type="submission" date="2021-05" db="EMBL/GenBank/DDBJ databases">
        <title>Roseococcus sp. XZZS9, whole genome shotgun sequencing project.</title>
        <authorList>
            <person name="Zhao G."/>
            <person name="Shen L."/>
        </authorList>
    </citation>
    <scope>NUCLEOTIDE SEQUENCE [LARGE SCALE GENOMIC DNA]</scope>
    <source>
        <strain evidence="7 8">XZZS9</strain>
    </source>
</reference>
<dbReference type="PRINTS" id="PR00369">
    <property type="entry name" value="FLAVODOXIN"/>
</dbReference>
<dbReference type="InterPro" id="IPR008254">
    <property type="entry name" value="Flavodoxin/NO_synth"/>
</dbReference>
<gene>
    <name evidence="7" type="ORF">KHU32_22625</name>
</gene>
<dbReference type="InterPro" id="IPR001709">
    <property type="entry name" value="Flavoprot_Pyr_Nucl_cyt_Rdtase"/>
</dbReference>
<dbReference type="Pfam" id="PF00258">
    <property type="entry name" value="Flavodoxin_1"/>
    <property type="match status" value="1"/>
</dbReference>
<keyword evidence="3" id="KW-0813">Transport</keyword>
<evidence type="ECO:0000259" key="6">
    <source>
        <dbReference type="PROSITE" id="PS51384"/>
    </source>
</evidence>
<dbReference type="InterPro" id="IPR017927">
    <property type="entry name" value="FAD-bd_FR_type"/>
</dbReference>
<evidence type="ECO:0000313" key="8">
    <source>
        <dbReference type="Proteomes" id="UP000766336"/>
    </source>
</evidence>
<dbReference type="Gene3D" id="2.40.30.10">
    <property type="entry name" value="Translation factors"/>
    <property type="match status" value="1"/>
</dbReference>
<protein>
    <submittedName>
        <fullName evidence="7">Sulfite reductase flavoprotein subunit alpha</fullName>
    </submittedName>
</protein>
<dbReference type="Proteomes" id="UP000766336">
    <property type="component" value="Unassembled WGS sequence"/>
</dbReference>
<dbReference type="SUPFAM" id="SSF52343">
    <property type="entry name" value="Ferredoxin reductase-like, C-terminal NADP-linked domain"/>
    <property type="match status" value="1"/>
</dbReference>